<keyword evidence="11" id="KW-0539">Nucleus</keyword>
<dbReference type="Pfam" id="PF13516">
    <property type="entry name" value="LRR_6"/>
    <property type="match status" value="2"/>
</dbReference>
<keyword evidence="10" id="KW-0007">Acetylation</keyword>
<dbReference type="FunFam" id="3.80.10.10:FF:000105">
    <property type="entry name" value="S-phase kinase-associated protein 2"/>
    <property type="match status" value="1"/>
</dbReference>
<keyword evidence="19" id="KW-0808">Transferase</keyword>
<dbReference type="PROSITE" id="PS50181">
    <property type="entry name" value="FBOX"/>
    <property type="match status" value="1"/>
</dbReference>
<feature type="region of interest" description="Disordered" evidence="16">
    <location>
        <begin position="1"/>
        <end position="51"/>
    </location>
</feature>
<dbReference type="GO" id="GO:1905168">
    <property type="term" value="P:positive regulation of double-strand break repair via homologous recombination"/>
    <property type="evidence" value="ECO:0007669"/>
    <property type="project" value="UniProtKB-ARBA"/>
</dbReference>
<evidence type="ECO:0000256" key="1">
    <source>
        <dbReference type="ARBA" id="ARBA00004123"/>
    </source>
</evidence>
<dbReference type="GO" id="GO:0000082">
    <property type="term" value="P:G1/S transition of mitotic cell cycle"/>
    <property type="evidence" value="ECO:0007669"/>
    <property type="project" value="UniProtKB-ARBA"/>
</dbReference>
<dbReference type="RefSeq" id="XP_013406967.1">
    <property type="nucleotide sequence ID" value="XM_013551513.1"/>
</dbReference>
<dbReference type="GO" id="GO:0016301">
    <property type="term" value="F:kinase activity"/>
    <property type="evidence" value="ECO:0007669"/>
    <property type="project" value="UniProtKB-KW"/>
</dbReference>
<dbReference type="SMART" id="SM00256">
    <property type="entry name" value="FBOX"/>
    <property type="match status" value="1"/>
</dbReference>
<dbReference type="InterPro" id="IPR001810">
    <property type="entry name" value="F-box_dom"/>
</dbReference>
<dbReference type="AlphaFoldDB" id="A0A1S3J987"/>
<evidence type="ECO:0000256" key="6">
    <source>
        <dbReference type="ARBA" id="ARBA00022614"/>
    </source>
</evidence>
<evidence type="ECO:0000256" key="10">
    <source>
        <dbReference type="ARBA" id="ARBA00022990"/>
    </source>
</evidence>
<dbReference type="GO" id="GO:0031146">
    <property type="term" value="P:SCF-dependent proteasomal ubiquitin-dependent protein catabolic process"/>
    <property type="evidence" value="ECO:0007669"/>
    <property type="project" value="TreeGrafter"/>
</dbReference>
<evidence type="ECO:0000256" key="5">
    <source>
        <dbReference type="ARBA" id="ARBA00022553"/>
    </source>
</evidence>
<dbReference type="GO" id="GO:0005634">
    <property type="term" value="C:nucleus"/>
    <property type="evidence" value="ECO:0007669"/>
    <property type="project" value="UniProtKB-SubCell"/>
</dbReference>
<evidence type="ECO:0000256" key="4">
    <source>
        <dbReference type="ARBA" id="ARBA00022490"/>
    </source>
</evidence>
<evidence type="ECO:0000256" key="2">
    <source>
        <dbReference type="ARBA" id="ARBA00004496"/>
    </source>
</evidence>
<evidence type="ECO:0000256" key="14">
    <source>
        <dbReference type="ARBA" id="ARBA00077776"/>
    </source>
</evidence>
<proteinExistence type="predicted"/>
<dbReference type="InParanoid" id="A0A1S3J987"/>
<dbReference type="GO" id="GO:0005737">
    <property type="term" value="C:cytoplasm"/>
    <property type="evidence" value="ECO:0007669"/>
    <property type="project" value="UniProtKB-SubCell"/>
</dbReference>
<dbReference type="GO" id="GO:0019005">
    <property type="term" value="C:SCF ubiquitin ligase complex"/>
    <property type="evidence" value="ECO:0007669"/>
    <property type="project" value="TreeGrafter"/>
</dbReference>
<evidence type="ECO:0000259" key="17">
    <source>
        <dbReference type="PROSITE" id="PS50181"/>
    </source>
</evidence>
<name>A0A1S3J987_LINAN</name>
<gene>
    <name evidence="19" type="primary">LOC106171246</name>
</gene>
<dbReference type="OrthoDB" id="2095648at2759"/>
<evidence type="ECO:0000256" key="16">
    <source>
        <dbReference type="SAM" id="MobiDB-lite"/>
    </source>
</evidence>
<dbReference type="InterPro" id="IPR032675">
    <property type="entry name" value="LRR_dom_sf"/>
</dbReference>
<evidence type="ECO:0000256" key="13">
    <source>
        <dbReference type="ARBA" id="ARBA00071634"/>
    </source>
</evidence>
<dbReference type="InterPro" id="IPR006553">
    <property type="entry name" value="Leu-rich_rpt_Cys-con_subtyp"/>
</dbReference>
<evidence type="ECO:0000256" key="7">
    <source>
        <dbReference type="ARBA" id="ARBA00022737"/>
    </source>
</evidence>
<dbReference type="GeneID" id="106171246"/>
<dbReference type="KEGG" id="lak:106171246"/>
<keyword evidence="6" id="KW-0433">Leucine-rich repeat</keyword>
<dbReference type="PANTHER" id="PTHR13318">
    <property type="entry name" value="PARTNER OF PAIRED, ISOFORM B-RELATED"/>
    <property type="match status" value="1"/>
</dbReference>
<dbReference type="InterPro" id="IPR036047">
    <property type="entry name" value="F-box-like_dom_sf"/>
</dbReference>
<evidence type="ECO:0000256" key="12">
    <source>
        <dbReference type="ARBA" id="ARBA00056227"/>
    </source>
</evidence>
<reference evidence="19" key="1">
    <citation type="submission" date="2025-08" db="UniProtKB">
        <authorList>
            <consortium name="RefSeq"/>
        </authorList>
    </citation>
    <scope>IDENTIFICATION</scope>
    <source>
        <tissue evidence="19">Gonads</tissue>
    </source>
</reference>
<evidence type="ECO:0000256" key="15">
    <source>
        <dbReference type="ARBA" id="ARBA00081589"/>
    </source>
</evidence>
<dbReference type="SUPFAM" id="SSF81383">
    <property type="entry name" value="F-box domain"/>
    <property type="match status" value="1"/>
</dbReference>
<keyword evidence="9" id="KW-0832">Ubl conjugation</keyword>
<dbReference type="CDD" id="cd22149">
    <property type="entry name" value="F-box_DmSKP2-like"/>
    <property type="match status" value="1"/>
</dbReference>
<dbReference type="STRING" id="7574.A0A1S3J987"/>
<protein>
    <recommendedName>
        <fullName evidence="13">S-phase kinase-associated protein 2</fullName>
    </recommendedName>
    <alternativeName>
        <fullName evidence="15">Cyclin-A/CDK2-associated protein p45</fullName>
    </alternativeName>
    <alternativeName>
        <fullName evidence="14">F-box protein Skp2</fullName>
    </alternativeName>
</protein>
<keyword evidence="8" id="KW-0833">Ubl conjugation pathway</keyword>
<comment type="function">
    <text evidence="12">Substrate recognition component of a SCF (SKP1-CUL1-F-box protein) E3 ubiquitin-protein ligase complex which mediates the ubiquitination and subsequent proteasomal degradation of target proteins involved in cell cycle progression, signal transduction and transcription. Specifically recognizes phosphorylated CDKN1B/p27kip and is involved in regulation of G1/S transition. Degradation of CDKN1B/p27kip also requires CKS1. Recognizes target proteins ORC1, CDT1, RBL2, KMT2A/MLL1, CDK9, RAG2, NBN, FOXO1, UBP43, YTHDF2, and probably MYC, TOB1 and TAL1. Degradation of TAL1 also requires STUB1. Recognizes CDKN1A in association with CCNE1 or CCNE2 and CDK2. Promotes ubiquitination and destruction of CDH1 in a CK1-dependent manner, thereby regulating cell migration. Following phosphorylation in response to DNA damage, mediates 'Lys-63'-linked ubiquitination of NBN, promoting ATM recruitment to DNA damage sites and DNA repair via homologous recombination.</text>
</comment>
<dbReference type="InterPro" id="IPR001611">
    <property type="entry name" value="Leu-rich_rpt"/>
</dbReference>
<dbReference type="GO" id="GO:0000209">
    <property type="term" value="P:protein polyubiquitination"/>
    <property type="evidence" value="ECO:0007669"/>
    <property type="project" value="UniProtKB-ARBA"/>
</dbReference>
<feature type="domain" description="F-box" evidence="17">
    <location>
        <begin position="143"/>
        <end position="189"/>
    </location>
</feature>
<evidence type="ECO:0000256" key="11">
    <source>
        <dbReference type="ARBA" id="ARBA00023242"/>
    </source>
</evidence>
<feature type="compositionally biased region" description="Polar residues" evidence="16">
    <location>
        <begin position="33"/>
        <end position="43"/>
    </location>
</feature>
<feature type="region of interest" description="Disordered" evidence="16">
    <location>
        <begin position="83"/>
        <end position="127"/>
    </location>
</feature>
<accession>A0A1S3J987</accession>
<evidence type="ECO:0000256" key="9">
    <source>
        <dbReference type="ARBA" id="ARBA00022843"/>
    </source>
</evidence>
<keyword evidence="7" id="KW-0677">Repeat</keyword>
<comment type="subcellular location">
    <subcellularLocation>
        <location evidence="2">Cytoplasm</location>
    </subcellularLocation>
    <subcellularLocation>
        <location evidence="1">Nucleus</location>
    </subcellularLocation>
</comment>
<sequence length="475" mass="53745">MKPKNKKESTFSGTDESHNSRNATNRKRKSLSELDSSLQNTKLTWDMDPKRKSQIYEDCGINELEENSRDAFPEPTPKILMAISSNPPGAPKATARYTESDDSNEAPNVHPWIKNPTPHRPLNEENENPLKKRRKVCEDRGRNELFVKLSDEIILNIFTWLPKCMLVKCARVCRRWKGLCFDESLWKRLDMASKVLKPGVLGRILNRGVRVLRLAKAEVNSPLFINKPVDFPDLGVTKVQYLDLSMTVVSEAGLEELLGRCKSLRKLSLEHCALNDKICGYISENKLLEVLNLSMCQGITEDGLKAIGRQCQRLEALNIAWIQPSKEVVDTVVTSLTRGLLKLNFSGCRELLSDENVLQLVTTCPHLRELDLSDSTFLSPAAVECVADNLRGLEYVAFSRCYQIPPNTFVCLNHLVTLLALDVFGMMKESSLENLRESMSQIEINKYHFSSIARPTTGIRRTSVWGLRVRDQVVA</sequence>
<evidence type="ECO:0000256" key="3">
    <source>
        <dbReference type="ARBA" id="ARBA00004906"/>
    </source>
</evidence>
<comment type="pathway">
    <text evidence="3">Protein modification; protein ubiquitination.</text>
</comment>
<dbReference type="Gene3D" id="3.80.10.10">
    <property type="entry name" value="Ribonuclease Inhibitor"/>
    <property type="match status" value="1"/>
</dbReference>
<dbReference type="Pfam" id="PF12937">
    <property type="entry name" value="F-box-like"/>
    <property type="match status" value="1"/>
</dbReference>
<keyword evidence="4" id="KW-0963">Cytoplasm</keyword>
<dbReference type="Proteomes" id="UP000085678">
    <property type="component" value="Unplaced"/>
</dbReference>
<evidence type="ECO:0000313" key="19">
    <source>
        <dbReference type="RefSeq" id="XP_013406967.1"/>
    </source>
</evidence>
<evidence type="ECO:0000256" key="8">
    <source>
        <dbReference type="ARBA" id="ARBA00022786"/>
    </source>
</evidence>
<keyword evidence="18" id="KW-1185">Reference proteome</keyword>
<dbReference type="FunCoup" id="A0A1S3J987">
    <property type="interactions" value="952"/>
</dbReference>
<keyword evidence="5" id="KW-0597">Phosphoprotein</keyword>
<dbReference type="SUPFAM" id="SSF52047">
    <property type="entry name" value="RNI-like"/>
    <property type="match status" value="1"/>
</dbReference>
<keyword evidence="19" id="KW-0418">Kinase</keyword>
<dbReference type="GO" id="GO:0140767">
    <property type="term" value="F:enzyme-substrate adaptor activity"/>
    <property type="evidence" value="ECO:0007669"/>
    <property type="project" value="UniProtKB-ARBA"/>
</dbReference>
<dbReference type="SMART" id="SM00367">
    <property type="entry name" value="LRR_CC"/>
    <property type="match status" value="5"/>
</dbReference>
<evidence type="ECO:0000313" key="18">
    <source>
        <dbReference type="Proteomes" id="UP000085678"/>
    </source>
</evidence>
<dbReference type="OMA" id="CDFTADH"/>
<organism evidence="18 19">
    <name type="scientific">Lingula anatina</name>
    <name type="common">Brachiopod</name>
    <name type="synonym">Lingula unguis</name>
    <dbReference type="NCBI Taxonomy" id="7574"/>
    <lineage>
        <taxon>Eukaryota</taxon>
        <taxon>Metazoa</taxon>
        <taxon>Spiralia</taxon>
        <taxon>Lophotrochozoa</taxon>
        <taxon>Brachiopoda</taxon>
        <taxon>Linguliformea</taxon>
        <taxon>Lingulata</taxon>
        <taxon>Lingulida</taxon>
        <taxon>Linguloidea</taxon>
        <taxon>Lingulidae</taxon>
        <taxon>Lingula</taxon>
    </lineage>
</organism>